<dbReference type="Gene3D" id="3.40.50.1820">
    <property type="entry name" value="alpha/beta hydrolase"/>
    <property type="match status" value="1"/>
</dbReference>
<evidence type="ECO:0000256" key="2">
    <source>
        <dbReference type="ARBA" id="ARBA00022801"/>
    </source>
</evidence>
<protein>
    <submittedName>
        <fullName evidence="4">Alpha/Beta hydrolase protein</fullName>
    </submittedName>
</protein>
<accession>A0AA39J7E8</accession>
<comment type="similarity">
    <text evidence="1">Belongs to the peptidase S33 family.</text>
</comment>
<dbReference type="AlphaFoldDB" id="A0AA39J7E8"/>
<comment type="caution">
    <text evidence="4">The sequence shown here is derived from an EMBL/GenBank/DDBJ whole genome shotgun (WGS) entry which is preliminary data.</text>
</comment>
<name>A0AA39J7E8_ARMTA</name>
<dbReference type="SUPFAM" id="SSF53474">
    <property type="entry name" value="alpha/beta-Hydrolases"/>
    <property type="match status" value="1"/>
</dbReference>
<feature type="non-terminal residue" evidence="4">
    <location>
        <position position="304"/>
    </location>
</feature>
<evidence type="ECO:0000259" key="3">
    <source>
        <dbReference type="Pfam" id="PF00561"/>
    </source>
</evidence>
<evidence type="ECO:0000313" key="4">
    <source>
        <dbReference type="EMBL" id="KAK0436830.1"/>
    </source>
</evidence>
<dbReference type="Pfam" id="PF00561">
    <property type="entry name" value="Abhydrolase_1"/>
    <property type="match status" value="1"/>
</dbReference>
<dbReference type="InterPro" id="IPR051601">
    <property type="entry name" value="Serine_prot/Carboxylest_S33"/>
</dbReference>
<keyword evidence="2 4" id="KW-0378">Hydrolase</keyword>
<dbReference type="Proteomes" id="UP001175211">
    <property type="component" value="Unassembled WGS sequence"/>
</dbReference>
<dbReference type="PANTHER" id="PTHR43248:SF25">
    <property type="entry name" value="AB HYDROLASE-1 DOMAIN-CONTAINING PROTEIN-RELATED"/>
    <property type="match status" value="1"/>
</dbReference>
<organism evidence="4 5">
    <name type="scientific">Armillaria tabescens</name>
    <name type="common">Ringless honey mushroom</name>
    <name type="synonym">Agaricus tabescens</name>
    <dbReference type="NCBI Taxonomy" id="1929756"/>
    <lineage>
        <taxon>Eukaryota</taxon>
        <taxon>Fungi</taxon>
        <taxon>Dikarya</taxon>
        <taxon>Basidiomycota</taxon>
        <taxon>Agaricomycotina</taxon>
        <taxon>Agaricomycetes</taxon>
        <taxon>Agaricomycetidae</taxon>
        <taxon>Agaricales</taxon>
        <taxon>Marasmiineae</taxon>
        <taxon>Physalacriaceae</taxon>
        <taxon>Desarmillaria</taxon>
    </lineage>
</organism>
<evidence type="ECO:0000313" key="5">
    <source>
        <dbReference type="Proteomes" id="UP001175211"/>
    </source>
</evidence>
<sequence>IEPTGDLSWTDCYTGFQCTRFQVPIDYSNEDRDKAALAVIKYSAVSETDYRGTVLMNPGGPGASGVAIMVSLGSLLASIIGNQYDIVSFDPRGVGNSTPRAEFFLSKEERSLWLANPDHWVAIPSADQIPHLWASAMVLAELAKERDNGILNYVSTDNIARDMLRISEAAGQEKLQYWGFSYGTVLGATFATMFPDKVERIVLDGVLDMDGWYSNDWRNELVDTDKVMQSFFDGCAAAGPDACAFYAPTAEEISNNLDSIYESLVTQPVPVVTCYGSAEIRRCEHEARSSDRSEVRLIRNDVRR</sequence>
<dbReference type="EMBL" id="JAUEPS010000121">
    <property type="protein sequence ID" value="KAK0436830.1"/>
    <property type="molecule type" value="Genomic_DNA"/>
</dbReference>
<dbReference type="PANTHER" id="PTHR43248">
    <property type="entry name" value="2-SUCCINYL-6-HYDROXY-2,4-CYCLOHEXADIENE-1-CARBOXYLATE SYNTHASE"/>
    <property type="match status" value="1"/>
</dbReference>
<dbReference type="InterPro" id="IPR000073">
    <property type="entry name" value="AB_hydrolase_1"/>
</dbReference>
<dbReference type="GO" id="GO:0016787">
    <property type="term" value="F:hydrolase activity"/>
    <property type="evidence" value="ECO:0007669"/>
    <property type="project" value="UniProtKB-KW"/>
</dbReference>
<keyword evidence="5" id="KW-1185">Reference proteome</keyword>
<evidence type="ECO:0000256" key="1">
    <source>
        <dbReference type="ARBA" id="ARBA00010088"/>
    </source>
</evidence>
<reference evidence="4" key="1">
    <citation type="submission" date="2023-06" db="EMBL/GenBank/DDBJ databases">
        <authorList>
            <consortium name="Lawrence Berkeley National Laboratory"/>
            <person name="Ahrendt S."/>
            <person name="Sahu N."/>
            <person name="Indic B."/>
            <person name="Wong-Bajracharya J."/>
            <person name="Merenyi Z."/>
            <person name="Ke H.-M."/>
            <person name="Monk M."/>
            <person name="Kocsube S."/>
            <person name="Drula E."/>
            <person name="Lipzen A."/>
            <person name="Balint B."/>
            <person name="Henrissat B."/>
            <person name="Andreopoulos B."/>
            <person name="Martin F.M."/>
            <person name="Harder C.B."/>
            <person name="Rigling D."/>
            <person name="Ford K.L."/>
            <person name="Foster G.D."/>
            <person name="Pangilinan J."/>
            <person name="Papanicolaou A."/>
            <person name="Barry K."/>
            <person name="LaButti K."/>
            <person name="Viragh M."/>
            <person name="Koriabine M."/>
            <person name="Yan M."/>
            <person name="Riley R."/>
            <person name="Champramary S."/>
            <person name="Plett K.L."/>
            <person name="Tsai I.J."/>
            <person name="Slot J."/>
            <person name="Sipos G."/>
            <person name="Plett J."/>
            <person name="Nagy L.G."/>
            <person name="Grigoriev I.V."/>
        </authorList>
    </citation>
    <scope>NUCLEOTIDE SEQUENCE</scope>
    <source>
        <strain evidence="4">CCBAS 213</strain>
    </source>
</reference>
<gene>
    <name evidence="4" type="ORF">EV420DRAFT_1672035</name>
</gene>
<dbReference type="RefSeq" id="XP_060322390.1">
    <property type="nucleotide sequence ID" value="XM_060479073.1"/>
</dbReference>
<dbReference type="GeneID" id="85362621"/>
<feature type="domain" description="AB hydrolase-1" evidence="3">
    <location>
        <begin position="53"/>
        <end position="238"/>
    </location>
</feature>
<proteinExistence type="inferred from homology"/>
<dbReference type="InterPro" id="IPR029058">
    <property type="entry name" value="AB_hydrolase_fold"/>
</dbReference>